<protein>
    <submittedName>
        <fullName evidence="2">Uncharacterized protein</fullName>
    </submittedName>
</protein>
<accession>A0A382EG64</accession>
<evidence type="ECO:0000313" key="2">
    <source>
        <dbReference type="EMBL" id="SVB48857.1"/>
    </source>
</evidence>
<sequence length="25" mass="2856">MALDFNQRSFTKTTDQVVIDEGLRA</sequence>
<evidence type="ECO:0000313" key="3">
    <source>
        <dbReference type="EMBL" id="SVB98941.1"/>
    </source>
</evidence>
<proteinExistence type="predicted"/>
<dbReference type="EMBL" id="UINC01024481">
    <property type="protein sequence ID" value="SVA98182.1"/>
    <property type="molecule type" value="Genomic_DNA"/>
</dbReference>
<name>A0A382EG64_9ZZZZ</name>
<evidence type="ECO:0000313" key="1">
    <source>
        <dbReference type="EMBL" id="SVA98182.1"/>
    </source>
</evidence>
<organism evidence="2">
    <name type="scientific">marine metagenome</name>
    <dbReference type="NCBI Taxonomy" id="408172"/>
    <lineage>
        <taxon>unclassified sequences</taxon>
        <taxon>metagenomes</taxon>
        <taxon>ecological metagenomes</taxon>
    </lineage>
</organism>
<gene>
    <name evidence="1" type="ORF">METZ01_LOCUS151036</name>
    <name evidence="2" type="ORF">METZ01_LOCUS201711</name>
    <name evidence="3" type="ORF">METZ01_LOCUS251795</name>
</gene>
<reference evidence="2" key="1">
    <citation type="submission" date="2018-05" db="EMBL/GenBank/DDBJ databases">
        <authorList>
            <person name="Lanie J.A."/>
            <person name="Ng W.-L."/>
            <person name="Kazmierczak K.M."/>
            <person name="Andrzejewski T.M."/>
            <person name="Davidsen T.M."/>
            <person name="Wayne K.J."/>
            <person name="Tettelin H."/>
            <person name="Glass J.I."/>
            <person name="Rusch D."/>
            <person name="Podicherti R."/>
            <person name="Tsui H.-C.T."/>
            <person name="Winkler M.E."/>
        </authorList>
    </citation>
    <scope>NUCLEOTIDE SEQUENCE</scope>
</reference>
<dbReference type="EMBL" id="UINC01044011">
    <property type="protein sequence ID" value="SVB48857.1"/>
    <property type="molecule type" value="Genomic_DNA"/>
</dbReference>
<dbReference type="AlphaFoldDB" id="A0A382EG64"/>
<feature type="non-terminal residue" evidence="2">
    <location>
        <position position="25"/>
    </location>
</feature>
<dbReference type="EMBL" id="UINC01067351">
    <property type="protein sequence ID" value="SVB98941.1"/>
    <property type="molecule type" value="Genomic_DNA"/>
</dbReference>